<keyword evidence="7" id="KW-0998">Cell outer membrane</keyword>
<protein>
    <submittedName>
        <fullName evidence="10">TolC family protein</fullName>
    </submittedName>
</protein>
<evidence type="ECO:0000256" key="2">
    <source>
        <dbReference type="ARBA" id="ARBA00007613"/>
    </source>
</evidence>
<dbReference type="PANTHER" id="PTHR30026">
    <property type="entry name" value="OUTER MEMBRANE PROTEIN TOLC"/>
    <property type="match status" value="1"/>
</dbReference>
<evidence type="ECO:0000256" key="6">
    <source>
        <dbReference type="ARBA" id="ARBA00023136"/>
    </source>
</evidence>
<dbReference type="EMBL" id="JBHULY010000005">
    <property type="protein sequence ID" value="MFD2725347.1"/>
    <property type="molecule type" value="Genomic_DNA"/>
</dbReference>
<dbReference type="SUPFAM" id="SSF56954">
    <property type="entry name" value="Outer membrane efflux proteins (OEP)"/>
    <property type="match status" value="1"/>
</dbReference>
<comment type="subcellular location">
    <subcellularLocation>
        <location evidence="1">Cell outer membrane</location>
    </subcellularLocation>
</comment>
<gene>
    <name evidence="10" type="ORF">ACFSR8_03910</name>
</gene>
<reference evidence="11" key="1">
    <citation type="journal article" date="2019" name="Int. J. Syst. Evol. Microbiol.">
        <title>The Global Catalogue of Microorganisms (GCM) 10K type strain sequencing project: providing services to taxonomists for standard genome sequencing and annotation.</title>
        <authorList>
            <consortium name="The Broad Institute Genomics Platform"/>
            <consortium name="The Broad Institute Genome Sequencing Center for Infectious Disease"/>
            <person name="Wu L."/>
            <person name="Ma J."/>
        </authorList>
    </citation>
    <scope>NUCLEOTIDE SEQUENCE [LARGE SCALE GENOMIC DNA]</scope>
    <source>
        <strain evidence="11">KCTC 42398</strain>
    </source>
</reference>
<dbReference type="Proteomes" id="UP001597476">
    <property type="component" value="Unassembled WGS sequence"/>
</dbReference>
<dbReference type="PANTHER" id="PTHR30026:SF20">
    <property type="entry name" value="OUTER MEMBRANE PROTEIN TOLC"/>
    <property type="match status" value="1"/>
</dbReference>
<evidence type="ECO:0000256" key="4">
    <source>
        <dbReference type="ARBA" id="ARBA00022452"/>
    </source>
</evidence>
<keyword evidence="4" id="KW-1134">Transmembrane beta strand</keyword>
<proteinExistence type="inferred from homology"/>
<feature type="region of interest" description="Disordered" evidence="8">
    <location>
        <begin position="78"/>
        <end position="100"/>
    </location>
</feature>
<evidence type="ECO:0000256" key="8">
    <source>
        <dbReference type="SAM" id="MobiDB-lite"/>
    </source>
</evidence>
<evidence type="ECO:0000256" key="3">
    <source>
        <dbReference type="ARBA" id="ARBA00022448"/>
    </source>
</evidence>
<comment type="caution">
    <text evidence="10">The sequence shown here is derived from an EMBL/GenBank/DDBJ whole genome shotgun (WGS) entry which is preliminary data.</text>
</comment>
<feature type="signal peptide" evidence="9">
    <location>
        <begin position="1"/>
        <end position="25"/>
    </location>
</feature>
<sequence>MKSRIVLYSALVLLGMFGNSQQVLGTEYALKLALEHNYGIKIANNLAELAENNADILNSGYLPTLTGNAGASIDRQNTEGQLAPQPDPDNPDGPAIQRPPRIANGAETRRYNASLNLNYVLFDGLGRMYNYKRLKEEYQLSELDARETVETTITQLFSIYYTVAQFSENTRILEQTLTISKDRLTRATYQFDYGQSTKLEVLNAEVDINNDSINLINARQQLRNAKRDLMVVLGNKMPIEFDVQTDVSFLLNLDKEELLSKTQMNNIDLLRAEKNISISQFDVKASKAQFLPSVGLQGSYGWNETANNNNPIAFVLQSTSSGVSGGVNLTWNLFDGGTSITRTKNARINLEIQELQKEQLQMDVERNFNNAWEDYQNKLTVLGMQEGNIITASNNFERTQEKFKLGQVNSIEFRQAQINLINAELNRNQAKYQAKVAELEVLRISGELLNVDF</sequence>
<name>A0ABW5T7V3_9FLAO</name>
<dbReference type="Gene3D" id="1.20.1600.10">
    <property type="entry name" value="Outer membrane efflux proteins (OEP)"/>
    <property type="match status" value="1"/>
</dbReference>
<accession>A0ABW5T7V3</accession>
<evidence type="ECO:0000256" key="9">
    <source>
        <dbReference type="SAM" id="SignalP"/>
    </source>
</evidence>
<keyword evidence="6" id="KW-0472">Membrane</keyword>
<evidence type="ECO:0000256" key="5">
    <source>
        <dbReference type="ARBA" id="ARBA00022692"/>
    </source>
</evidence>
<keyword evidence="3" id="KW-0813">Transport</keyword>
<dbReference type="InterPro" id="IPR003423">
    <property type="entry name" value="OMP_efflux"/>
</dbReference>
<feature type="chain" id="PRO_5045458811" evidence="9">
    <location>
        <begin position="26"/>
        <end position="453"/>
    </location>
</feature>
<organism evidence="10 11">
    <name type="scientific">Hyunsoonleella rubra</name>
    <dbReference type="NCBI Taxonomy" id="1737062"/>
    <lineage>
        <taxon>Bacteria</taxon>
        <taxon>Pseudomonadati</taxon>
        <taxon>Bacteroidota</taxon>
        <taxon>Flavobacteriia</taxon>
        <taxon>Flavobacteriales</taxon>
        <taxon>Flavobacteriaceae</taxon>
    </lineage>
</organism>
<dbReference type="RefSeq" id="WP_380289215.1">
    <property type="nucleotide sequence ID" value="NZ_JBHULY010000005.1"/>
</dbReference>
<dbReference type="InterPro" id="IPR051906">
    <property type="entry name" value="TolC-like"/>
</dbReference>
<evidence type="ECO:0000313" key="10">
    <source>
        <dbReference type="EMBL" id="MFD2725347.1"/>
    </source>
</evidence>
<comment type="similarity">
    <text evidence="2">Belongs to the outer membrane factor (OMF) (TC 1.B.17) family.</text>
</comment>
<keyword evidence="9" id="KW-0732">Signal</keyword>
<dbReference type="Pfam" id="PF02321">
    <property type="entry name" value="OEP"/>
    <property type="match status" value="2"/>
</dbReference>
<keyword evidence="5" id="KW-0812">Transmembrane</keyword>
<evidence type="ECO:0000256" key="7">
    <source>
        <dbReference type="ARBA" id="ARBA00023237"/>
    </source>
</evidence>
<evidence type="ECO:0000313" key="11">
    <source>
        <dbReference type="Proteomes" id="UP001597476"/>
    </source>
</evidence>
<evidence type="ECO:0000256" key="1">
    <source>
        <dbReference type="ARBA" id="ARBA00004442"/>
    </source>
</evidence>
<keyword evidence="11" id="KW-1185">Reference proteome</keyword>